<organism evidence="2 3">
    <name type="scientific">Dryococelus australis</name>
    <dbReference type="NCBI Taxonomy" id="614101"/>
    <lineage>
        <taxon>Eukaryota</taxon>
        <taxon>Metazoa</taxon>
        <taxon>Ecdysozoa</taxon>
        <taxon>Arthropoda</taxon>
        <taxon>Hexapoda</taxon>
        <taxon>Insecta</taxon>
        <taxon>Pterygota</taxon>
        <taxon>Neoptera</taxon>
        <taxon>Polyneoptera</taxon>
        <taxon>Phasmatodea</taxon>
        <taxon>Verophasmatodea</taxon>
        <taxon>Anareolatae</taxon>
        <taxon>Phasmatidae</taxon>
        <taxon>Eurycanthinae</taxon>
        <taxon>Dryococelus</taxon>
    </lineage>
</organism>
<dbReference type="EMBL" id="JARBHB010000013">
    <property type="protein sequence ID" value="KAJ8870124.1"/>
    <property type="molecule type" value="Genomic_DNA"/>
</dbReference>
<name>A0ABQ9GCI1_9NEOP</name>
<evidence type="ECO:0000313" key="3">
    <source>
        <dbReference type="Proteomes" id="UP001159363"/>
    </source>
</evidence>
<sequence>MVDLTYWIRWFTSTPFTHEAQWLSLVIVLPVFEKGGGGGWIREDHRTCLVIAHETDEVRVLRWLALVLTEAGRAILVHRAPIKVHYPHATFLHKRHEMKRREYECEAGPYDSGCRDLPTCEFHLSLADNTTCSTDIATLQHASQETGGELHSITYNNYTSTAGETDVNLACRKSRRLARIVWSSTCIGATRGACGEPSGPGRLSYIKAASCLCLEWPLAQDACDVHEFKRRHCDGEIRAVEQRRNAKGNAPANGIVQRDSHSLARYVNVLFQRASLKHVLHDAILRAISLQSALALQLKHKILGISHATQATAQLRRIEHALYFCARPRKLRGTSNVSGHSGVRACCRVPSHHVSQVEAIGKLNFCPKLCPKLIEKEEDFKYFRAHSEVFRADDDEMRYLWSSVGIQGKGKLEIPEKTRQPTSPPPHDVVLSWCDWLIWTRLSKTPSRQYLGSPCSVALKSSKVGNDGWERVTHTESNSFKHPLKLVVPGKLPTYPYQWRYRFGAFITVLRRNGQPERRGDLTRRRVVREFDKLAVIFKYCENKVSEGRKSEVFLRADNDETTGRTNVTTDDKSWMPTSAAERRSARPLL</sequence>
<feature type="compositionally biased region" description="Basic and acidic residues" evidence="1">
    <location>
        <begin position="581"/>
        <end position="590"/>
    </location>
</feature>
<gene>
    <name evidence="2" type="ORF">PR048_029136</name>
</gene>
<keyword evidence="3" id="KW-1185">Reference proteome</keyword>
<accession>A0ABQ9GCI1</accession>
<evidence type="ECO:0000256" key="1">
    <source>
        <dbReference type="SAM" id="MobiDB-lite"/>
    </source>
</evidence>
<dbReference type="Proteomes" id="UP001159363">
    <property type="component" value="Chromosome 12"/>
</dbReference>
<evidence type="ECO:0000313" key="2">
    <source>
        <dbReference type="EMBL" id="KAJ8870124.1"/>
    </source>
</evidence>
<comment type="caution">
    <text evidence="2">The sequence shown here is derived from an EMBL/GenBank/DDBJ whole genome shotgun (WGS) entry which is preliminary data.</text>
</comment>
<feature type="region of interest" description="Disordered" evidence="1">
    <location>
        <begin position="562"/>
        <end position="590"/>
    </location>
</feature>
<protein>
    <submittedName>
        <fullName evidence="2">Uncharacterized protein</fullName>
    </submittedName>
</protein>
<reference evidence="2 3" key="1">
    <citation type="submission" date="2023-02" db="EMBL/GenBank/DDBJ databases">
        <title>LHISI_Scaffold_Assembly.</title>
        <authorList>
            <person name="Stuart O.P."/>
            <person name="Cleave R."/>
            <person name="Magrath M.J.L."/>
            <person name="Mikheyev A.S."/>
        </authorList>
    </citation>
    <scope>NUCLEOTIDE SEQUENCE [LARGE SCALE GENOMIC DNA]</scope>
    <source>
        <strain evidence="2">Daus_M_001</strain>
        <tissue evidence="2">Leg muscle</tissue>
    </source>
</reference>
<proteinExistence type="predicted"/>